<evidence type="ECO:0000256" key="1">
    <source>
        <dbReference type="ARBA" id="ARBA00022603"/>
    </source>
</evidence>
<protein>
    <submittedName>
        <fullName evidence="4">Methyltransferase family protein</fullName>
    </submittedName>
</protein>
<dbReference type="SUPFAM" id="SSF53335">
    <property type="entry name" value="S-adenosyl-L-methionine-dependent methyltransferases"/>
    <property type="match status" value="1"/>
</dbReference>
<dbReference type="OrthoDB" id="9765084at2"/>
<dbReference type="CDD" id="cd02440">
    <property type="entry name" value="AdoMet_MTases"/>
    <property type="match status" value="1"/>
</dbReference>
<accession>A0A327Z4D9</accession>
<keyword evidence="5" id="KW-1185">Reference proteome</keyword>
<proteinExistence type="predicted"/>
<evidence type="ECO:0000313" key="5">
    <source>
        <dbReference type="Proteomes" id="UP000249341"/>
    </source>
</evidence>
<evidence type="ECO:0000259" key="3">
    <source>
        <dbReference type="Pfam" id="PF13649"/>
    </source>
</evidence>
<organism evidence="4 5">
    <name type="scientific">Actinoplanes lutulentus</name>
    <dbReference type="NCBI Taxonomy" id="1287878"/>
    <lineage>
        <taxon>Bacteria</taxon>
        <taxon>Bacillati</taxon>
        <taxon>Actinomycetota</taxon>
        <taxon>Actinomycetes</taxon>
        <taxon>Micromonosporales</taxon>
        <taxon>Micromonosporaceae</taxon>
        <taxon>Actinoplanes</taxon>
    </lineage>
</organism>
<dbReference type="Pfam" id="PF13649">
    <property type="entry name" value="Methyltransf_25"/>
    <property type="match status" value="1"/>
</dbReference>
<evidence type="ECO:0000256" key="2">
    <source>
        <dbReference type="ARBA" id="ARBA00022679"/>
    </source>
</evidence>
<sequence length="200" mass="21269">MEVFDQLAEKYQGEHSHNPFQAALTERISGLLPAGASVLDLGCGTGVPTAKTLTESDHRVVGVDISEGMLRHAREQVPAAEFVHANFAELPADFGTFDAVTAFFSLLMLSKAQIESTLEKVTGWLTPGGYLGIGMVNFDADSIPVEFLGVPVTVSGYLQADLAALLERKGFTVVSIETVEFTPQGGPAESQIYALAQLPA</sequence>
<dbReference type="InterPro" id="IPR041698">
    <property type="entry name" value="Methyltransf_25"/>
</dbReference>
<dbReference type="Gene3D" id="3.40.50.150">
    <property type="entry name" value="Vaccinia Virus protein VP39"/>
    <property type="match status" value="1"/>
</dbReference>
<feature type="domain" description="Methyltransferase" evidence="3">
    <location>
        <begin position="38"/>
        <end position="129"/>
    </location>
</feature>
<gene>
    <name evidence="4" type="ORF">B0I29_12327</name>
</gene>
<dbReference type="EMBL" id="QLMJ01000023">
    <property type="protein sequence ID" value="RAK27393.1"/>
    <property type="molecule type" value="Genomic_DNA"/>
</dbReference>
<evidence type="ECO:0000313" key="4">
    <source>
        <dbReference type="EMBL" id="RAK27393.1"/>
    </source>
</evidence>
<keyword evidence="1 4" id="KW-0489">Methyltransferase</keyword>
<dbReference type="RefSeq" id="WP_111653928.1">
    <property type="nucleotide sequence ID" value="NZ_QLMJ01000023.1"/>
</dbReference>
<dbReference type="AlphaFoldDB" id="A0A327Z4D9"/>
<dbReference type="GO" id="GO:0008168">
    <property type="term" value="F:methyltransferase activity"/>
    <property type="evidence" value="ECO:0007669"/>
    <property type="project" value="UniProtKB-KW"/>
</dbReference>
<comment type="caution">
    <text evidence="4">The sequence shown here is derived from an EMBL/GenBank/DDBJ whole genome shotgun (WGS) entry which is preliminary data.</text>
</comment>
<name>A0A327Z4D9_9ACTN</name>
<dbReference type="InterPro" id="IPR029063">
    <property type="entry name" value="SAM-dependent_MTases_sf"/>
</dbReference>
<dbReference type="Proteomes" id="UP000249341">
    <property type="component" value="Unassembled WGS sequence"/>
</dbReference>
<reference evidence="4 5" key="1">
    <citation type="submission" date="2018-06" db="EMBL/GenBank/DDBJ databases">
        <title>Genomic Encyclopedia of Type Strains, Phase III (KMG-III): the genomes of soil and plant-associated and newly described type strains.</title>
        <authorList>
            <person name="Whitman W."/>
        </authorList>
    </citation>
    <scope>NUCLEOTIDE SEQUENCE [LARGE SCALE GENOMIC DNA]</scope>
    <source>
        <strain evidence="4 5">CGMCC 4.7090</strain>
    </source>
</reference>
<dbReference type="PANTHER" id="PTHR43861">
    <property type="entry name" value="TRANS-ACONITATE 2-METHYLTRANSFERASE-RELATED"/>
    <property type="match status" value="1"/>
</dbReference>
<dbReference type="GO" id="GO:0032259">
    <property type="term" value="P:methylation"/>
    <property type="evidence" value="ECO:0007669"/>
    <property type="project" value="UniProtKB-KW"/>
</dbReference>
<keyword evidence="2 4" id="KW-0808">Transferase</keyword>
<dbReference type="PANTHER" id="PTHR43861:SF1">
    <property type="entry name" value="TRANS-ACONITATE 2-METHYLTRANSFERASE"/>
    <property type="match status" value="1"/>
</dbReference>